<sequence>MIDKDRVLRQAVVEISHGHVVNYYPFVDELPVTEWLGGTIQLCRDTRGALRAYWFEGPMSLDNNGKLLE</sequence>
<evidence type="ECO:0000313" key="2">
    <source>
        <dbReference type="Proteomes" id="UP000016600"/>
    </source>
</evidence>
<protein>
    <submittedName>
        <fullName evidence="1">Uncharacterized protein</fullName>
    </submittedName>
</protein>
<dbReference type="AlphaFoldDB" id="U2MQL6"/>
<comment type="caution">
    <text evidence="1">The sequence shown here is derived from an EMBL/GenBank/DDBJ whole genome shotgun (WGS) entry which is preliminary data.</text>
</comment>
<dbReference type="PATRIC" id="fig|1081904.3.peg.381"/>
<accession>U2MQL6</accession>
<gene>
    <name evidence="1" type="ORF">HMPREF1218_0404</name>
</gene>
<name>U2MQL6_9BACT</name>
<keyword evidence="2" id="KW-1185">Reference proteome</keyword>
<reference evidence="1 2" key="1">
    <citation type="submission" date="2013-08" db="EMBL/GenBank/DDBJ databases">
        <authorList>
            <person name="Durkin A.S."/>
            <person name="Haft D.R."/>
            <person name="McCorrison J."/>
            <person name="Torralba M."/>
            <person name="Gillis M."/>
            <person name="Haft D.H."/>
            <person name="Methe B."/>
            <person name="Sutton G."/>
            <person name="Nelson K.E."/>
        </authorList>
    </citation>
    <scope>NUCLEOTIDE SEQUENCE [LARGE SCALE GENOMIC DNA]</scope>
    <source>
        <strain evidence="1 2">F0068</strain>
    </source>
</reference>
<proteinExistence type="predicted"/>
<dbReference type="EMBL" id="AWET01000007">
    <property type="protein sequence ID" value="ERK03950.1"/>
    <property type="molecule type" value="Genomic_DNA"/>
</dbReference>
<dbReference type="Proteomes" id="UP000016600">
    <property type="component" value="Unassembled WGS sequence"/>
</dbReference>
<organism evidence="1 2">
    <name type="scientific">Hoylesella pleuritidis F0068</name>
    <dbReference type="NCBI Taxonomy" id="1081904"/>
    <lineage>
        <taxon>Bacteria</taxon>
        <taxon>Pseudomonadati</taxon>
        <taxon>Bacteroidota</taxon>
        <taxon>Bacteroidia</taxon>
        <taxon>Bacteroidales</taxon>
        <taxon>Prevotellaceae</taxon>
        <taxon>Hoylesella</taxon>
    </lineage>
</organism>
<evidence type="ECO:0000313" key="1">
    <source>
        <dbReference type="EMBL" id="ERK03950.1"/>
    </source>
</evidence>